<sequence length="91" mass="10097">MFWFVFFFVTSACMDTRGRAGGLVSRHWQIHRRTLGASVAVRGAGVMKLFMRSIRGVLVMSLLGKVRDVRVLDVSCRAEPQTTSSRGYSGA</sequence>
<protein>
    <recommendedName>
        <fullName evidence="4">Secreted protein</fullName>
    </recommendedName>
</protein>
<dbReference type="AlphaFoldDB" id="A0A9P9A9C2"/>
<evidence type="ECO:0008006" key="4">
    <source>
        <dbReference type="Google" id="ProtNLM"/>
    </source>
</evidence>
<feature type="chain" id="PRO_5040185602" description="Secreted protein" evidence="1">
    <location>
        <begin position="19"/>
        <end position="91"/>
    </location>
</feature>
<feature type="signal peptide" evidence="1">
    <location>
        <begin position="1"/>
        <end position="18"/>
    </location>
</feature>
<comment type="caution">
    <text evidence="2">The sequence shown here is derived from an EMBL/GenBank/DDBJ whole genome shotgun (WGS) entry which is preliminary data.</text>
</comment>
<organism evidence="2 3">
    <name type="scientific">Plectosphaerella plurivora</name>
    <dbReference type="NCBI Taxonomy" id="936078"/>
    <lineage>
        <taxon>Eukaryota</taxon>
        <taxon>Fungi</taxon>
        <taxon>Dikarya</taxon>
        <taxon>Ascomycota</taxon>
        <taxon>Pezizomycotina</taxon>
        <taxon>Sordariomycetes</taxon>
        <taxon>Hypocreomycetidae</taxon>
        <taxon>Glomerellales</taxon>
        <taxon>Plectosphaerellaceae</taxon>
        <taxon>Plectosphaerella</taxon>
    </lineage>
</organism>
<name>A0A9P9A9C2_9PEZI</name>
<reference evidence="2" key="1">
    <citation type="journal article" date="2021" name="Nat. Commun.">
        <title>Genetic determinants of endophytism in the Arabidopsis root mycobiome.</title>
        <authorList>
            <person name="Mesny F."/>
            <person name="Miyauchi S."/>
            <person name="Thiergart T."/>
            <person name="Pickel B."/>
            <person name="Atanasova L."/>
            <person name="Karlsson M."/>
            <person name="Huettel B."/>
            <person name="Barry K.W."/>
            <person name="Haridas S."/>
            <person name="Chen C."/>
            <person name="Bauer D."/>
            <person name="Andreopoulos W."/>
            <person name="Pangilinan J."/>
            <person name="LaButti K."/>
            <person name="Riley R."/>
            <person name="Lipzen A."/>
            <person name="Clum A."/>
            <person name="Drula E."/>
            <person name="Henrissat B."/>
            <person name="Kohler A."/>
            <person name="Grigoriev I.V."/>
            <person name="Martin F.M."/>
            <person name="Hacquard S."/>
        </authorList>
    </citation>
    <scope>NUCLEOTIDE SEQUENCE</scope>
    <source>
        <strain evidence="2">MPI-SDFR-AT-0117</strain>
    </source>
</reference>
<evidence type="ECO:0000313" key="3">
    <source>
        <dbReference type="Proteomes" id="UP000770015"/>
    </source>
</evidence>
<evidence type="ECO:0000256" key="1">
    <source>
        <dbReference type="SAM" id="SignalP"/>
    </source>
</evidence>
<evidence type="ECO:0000313" key="2">
    <source>
        <dbReference type="EMBL" id="KAH6677843.1"/>
    </source>
</evidence>
<proteinExistence type="predicted"/>
<keyword evidence="3" id="KW-1185">Reference proteome</keyword>
<accession>A0A9P9A9C2</accession>
<dbReference type="EMBL" id="JAGSXJ010000022">
    <property type="protein sequence ID" value="KAH6677843.1"/>
    <property type="molecule type" value="Genomic_DNA"/>
</dbReference>
<dbReference type="Proteomes" id="UP000770015">
    <property type="component" value="Unassembled WGS sequence"/>
</dbReference>
<keyword evidence="1" id="KW-0732">Signal</keyword>
<gene>
    <name evidence="2" type="ORF">F5X68DRAFT_213312</name>
</gene>